<dbReference type="Proteomes" id="UP000220629">
    <property type="component" value="Unassembled WGS sequence"/>
</dbReference>
<dbReference type="InterPro" id="IPR036388">
    <property type="entry name" value="WH-like_DNA-bd_sf"/>
</dbReference>
<dbReference type="GO" id="GO:0043565">
    <property type="term" value="F:sequence-specific DNA binding"/>
    <property type="evidence" value="ECO:0007669"/>
    <property type="project" value="TreeGrafter"/>
</dbReference>
<evidence type="ECO:0000313" key="5">
    <source>
        <dbReference type="EMBL" id="PEH43592.1"/>
    </source>
</evidence>
<dbReference type="PANTHER" id="PTHR30537">
    <property type="entry name" value="HTH-TYPE TRANSCRIPTIONAL REGULATOR"/>
    <property type="match status" value="1"/>
</dbReference>
<dbReference type="FunFam" id="1.10.10.10:FF:000001">
    <property type="entry name" value="LysR family transcriptional regulator"/>
    <property type="match status" value="1"/>
</dbReference>
<dbReference type="GO" id="GO:0003700">
    <property type="term" value="F:DNA-binding transcription factor activity"/>
    <property type="evidence" value="ECO:0007669"/>
    <property type="project" value="InterPro"/>
</dbReference>
<dbReference type="PROSITE" id="PS50931">
    <property type="entry name" value="HTH_LYSR"/>
    <property type="match status" value="1"/>
</dbReference>
<sequence>MNERMDAPLNEIAVFVAVAQTGSFTRAAEQIGSSKSNVGKAVQRLEARLGTRLFQRTTRAVRLTEDGETYLVAAQDALDGLREAEQQLASRRSEPAGRVRIDLPAGFGRLLLPSFNALRARYPKITLELALTDRMSDPIGEGWDVVVRIGVLPDDSELTVRKLCDLRLGLYASPDYLARRGAVEDIAALAGHDAIVFRGPSGRLRGWSLREGNASREYAAQPVLVVSDGQALVEAALSGFGIAQIHDRVASGHVKAGRLVHVLPQCDVDGPPVHAIISLGQKMAAKTRAVVNHLADVLREDAV</sequence>
<name>A0A0M2QHT2_BURGA</name>
<comment type="similarity">
    <text evidence="1">Belongs to the LysR transcriptional regulatory family.</text>
</comment>
<dbReference type="Gene3D" id="3.40.190.290">
    <property type="match status" value="1"/>
</dbReference>
<protein>
    <submittedName>
        <fullName evidence="5">LysR family transcriptional regulator</fullName>
    </submittedName>
</protein>
<proteinExistence type="inferred from homology"/>
<dbReference type="SUPFAM" id="SSF53850">
    <property type="entry name" value="Periplasmic binding protein-like II"/>
    <property type="match status" value="1"/>
</dbReference>
<dbReference type="Pfam" id="PF00126">
    <property type="entry name" value="HTH_1"/>
    <property type="match status" value="1"/>
</dbReference>
<accession>A0A0M2QHT2</accession>
<dbReference type="Pfam" id="PF03466">
    <property type="entry name" value="LysR_substrate"/>
    <property type="match status" value="1"/>
</dbReference>
<evidence type="ECO:0000256" key="1">
    <source>
        <dbReference type="ARBA" id="ARBA00009437"/>
    </source>
</evidence>
<dbReference type="GO" id="GO:0006351">
    <property type="term" value="P:DNA-templated transcription"/>
    <property type="evidence" value="ECO:0007669"/>
    <property type="project" value="TreeGrafter"/>
</dbReference>
<evidence type="ECO:0000313" key="6">
    <source>
        <dbReference type="Proteomes" id="UP000220629"/>
    </source>
</evidence>
<gene>
    <name evidence="5" type="ORF">CRM94_03600</name>
</gene>
<evidence type="ECO:0000256" key="3">
    <source>
        <dbReference type="ARBA" id="ARBA00023125"/>
    </source>
</evidence>
<dbReference type="SUPFAM" id="SSF46785">
    <property type="entry name" value="Winged helix' DNA-binding domain"/>
    <property type="match status" value="1"/>
</dbReference>
<reference evidence="6" key="1">
    <citation type="submission" date="2017-09" db="EMBL/GenBank/DDBJ databases">
        <title>FDA dAtabase for Regulatory Grade micrObial Sequences (FDA-ARGOS): Supporting development and validation of Infectious Disease Dx tests.</title>
        <authorList>
            <person name="Minogue T."/>
            <person name="Wolcott M."/>
            <person name="Wasieloski L."/>
            <person name="Aguilar W."/>
            <person name="Moore D."/>
            <person name="Tallon L."/>
            <person name="Sadzewicz L."/>
            <person name="Ott S."/>
            <person name="Zhao X."/>
            <person name="Nagaraj S."/>
            <person name="Vavikolanu K."/>
            <person name="Aluvathingal J."/>
            <person name="Nadendla S."/>
            <person name="Sichtig H."/>
        </authorList>
    </citation>
    <scope>NUCLEOTIDE SEQUENCE [LARGE SCALE GENOMIC DNA]</scope>
    <source>
        <strain evidence="6">FDAARGOS_390</strain>
    </source>
</reference>
<dbReference type="RefSeq" id="WP_046576405.1">
    <property type="nucleotide sequence ID" value="NZ_CADEPO010000007.1"/>
</dbReference>
<dbReference type="PRINTS" id="PR00039">
    <property type="entry name" value="HTHLYSR"/>
</dbReference>
<dbReference type="InterPro" id="IPR000847">
    <property type="entry name" value="LysR_HTH_N"/>
</dbReference>
<comment type="caution">
    <text evidence="5">The sequence shown here is derived from an EMBL/GenBank/DDBJ whole genome shotgun (WGS) entry which is preliminary data.</text>
</comment>
<dbReference type="Gene3D" id="1.10.10.10">
    <property type="entry name" value="Winged helix-like DNA-binding domain superfamily/Winged helix DNA-binding domain"/>
    <property type="match status" value="1"/>
</dbReference>
<keyword evidence="3" id="KW-0238">DNA-binding</keyword>
<dbReference type="InterPro" id="IPR058163">
    <property type="entry name" value="LysR-type_TF_proteobact-type"/>
</dbReference>
<dbReference type="InterPro" id="IPR005119">
    <property type="entry name" value="LysR_subst-bd"/>
</dbReference>
<dbReference type="EMBL" id="PDDY01000001">
    <property type="protein sequence ID" value="PEH43592.1"/>
    <property type="molecule type" value="Genomic_DNA"/>
</dbReference>
<dbReference type="AlphaFoldDB" id="A0A0M2QHT2"/>
<organism evidence="5 6">
    <name type="scientific">Burkholderia gladioli</name>
    <name type="common">Pseudomonas marginata</name>
    <name type="synonym">Phytomonas marginata</name>
    <dbReference type="NCBI Taxonomy" id="28095"/>
    <lineage>
        <taxon>Bacteria</taxon>
        <taxon>Pseudomonadati</taxon>
        <taxon>Pseudomonadota</taxon>
        <taxon>Betaproteobacteria</taxon>
        <taxon>Burkholderiales</taxon>
        <taxon>Burkholderiaceae</taxon>
        <taxon>Burkholderia</taxon>
    </lineage>
</organism>
<evidence type="ECO:0000256" key="2">
    <source>
        <dbReference type="ARBA" id="ARBA00023015"/>
    </source>
</evidence>
<keyword evidence="4" id="KW-0804">Transcription</keyword>
<dbReference type="InterPro" id="IPR036390">
    <property type="entry name" value="WH_DNA-bd_sf"/>
</dbReference>
<dbReference type="PANTHER" id="PTHR30537:SF72">
    <property type="entry name" value="LYSR FAMILY TRANSCRIPTIONAL REGULATOR"/>
    <property type="match status" value="1"/>
</dbReference>
<evidence type="ECO:0000256" key="4">
    <source>
        <dbReference type="ARBA" id="ARBA00023163"/>
    </source>
</evidence>
<keyword evidence="2" id="KW-0805">Transcription regulation</keyword>
<dbReference type="CDD" id="cd08422">
    <property type="entry name" value="PBP2_CrgA_like"/>
    <property type="match status" value="1"/>
</dbReference>